<dbReference type="EMBL" id="JALKFT010000002">
    <property type="protein sequence ID" value="MCK9874629.1"/>
    <property type="molecule type" value="Genomic_DNA"/>
</dbReference>
<evidence type="ECO:0000259" key="6">
    <source>
        <dbReference type="PROSITE" id="PS52004"/>
    </source>
</evidence>
<dbReference type="Proteomes" id="UP001201873">
    <property type="component" value="Unassembled WGS sequence"/>
</dbReference>
<comment type="similarity">
    <text evidence="1 4">Belongs to the thiolase-like superfamily. Beta-ketoacyl-ACP synthases family.</text>
</comment>
<dbReference type="RefSeq" id="WP_248823261.1">
    <property type="nucleotide sequence ID" value="NZ_JALKFT010000002.1"/>
</dbReference>
<sequence length="438" mass="44280">MRTEQNRPDAPSIPVTGHGHRDGDGDIVIRGIGVVTAAGCGATDFWAGLLRAEPAFTRRSLFGPDTAPVVMAIVPDADLAHGLPRRHTKRVDRFTLLATAAVREALADAGLAAPDAVDPDRIGIVTANATGGWSFVEPQLYGLYGEGDSSAINSYVATAWFPTAPQGEISIAFGLGGFSKTVAAERISGAVALEMAATALTSGRLDVVVVCGVEAPCSALVHNACRAAGLVSPSGSYRPYDTRADGVVLGEGAGALVLTRGSGWAGSAARGGQDRPVYARIEAIEIGGSLPAAISRVAAAAAERPTATTGVHVVGDGRGTAADLDELRALAAASAASAADAAPAAPLSVSAPATVYGDLLGAGFVVKIVTACLTLRHQVRPPTAVGVRPREVSGIRHVLDAQRDTAVTRIVVNGTDDHGQGACVALTGLSITDAGAPC</sequence>
<accession>A0ABT0JTD3</accession>
<evidence type="ECO:0000256" key="4">
    <source>
        <dbReference type="RuleBase" id="RU003694"/>
    </source>
</evidence>
<proteinExistence type="inferred from homology"/>
<dbReference type="InterPro" id="IPR016039">
    <property type="entry name" value="Thiolase-like"/>
</dbReference>
<feature type="region of interest" description="Disordered" evidence="5">
    <location>
        <begin position="1"/>
        <end position="22"/>
    </location>
</feature>
<dbReference type="SUPFAM" id="SSF53901">
    <property type="entry name" value="Thiolase-like"/>
    <property type="match status" value="2"/>
</dbReference>
<evidence type="ECO:0000256" key="2">
    <source>
        <dbReference type="ARBA" id="ARBA00022679"/>
    </source>
</evidence>
<keyword evidence="3" id="KW-0012">Acyltransferase</keyword>
<evidence type="ECO:0000256" key="1">
    <source>
        <dbReference type="ARBA" id="ARBA00008467"/>
    </source>
</evidence>
<evidence type="ECO:0000256" key="5">
    <source>
        <dbReference type="SAM" id="MobiDB-lite"/>
    </source>
</evidence>
<comment type="caution">
    <text evidence="7">The sequence shown here is derived from an EMBL/GenBank/DDBJ whole genome shotgun (WGS) entry which is preliminary data.</text>
</comment>
<evidence type="ECO:0000256" key="3">
    <source>
        <dbReference type="ARBA" id="ARBA00023315"/>
    </source>
</evidence>
<dbReference type="InterPro" id="IPR014030">
    <property type="entry name" value="Ketoacyl_synth_N"/>
</dbReference>
<evidence type="ECO:0000313" key="8">
    <source>
        <dbReference type="Proteomes" id="UP001201873"/>
    </source>
</evidence>
<dbReference type="InterPro" id="IPR014031">
    <property type="entry name" value="Ketoacyl_synth_C"/>
</dbReference>
<reference evidence="7 8" key="1">
    <citation type="submission" date="2022-04" db="EMBL/GenBank/DDBJ databases">
        <title>Genome diversity in the genus Frankia.</title>
        <authorList>
            <person name="Carlos-Shanley C."/>
            <person name="Hahn D."/>
        </authorList>
    </citation>
    <scope>NUCLEOTIDE SEQUENCE [LARGE SCALE GENOMIC DNA]</scope>
    <source>
        <strain evidence="7 8">Ag45/Mut15</strain>
    </source>
</reference>
<gene>
    <name evidence="7" type="ORF">MXD59_02325</name>
</gene>
<dbReference type="Pfam" id="PF00109">
    <property type="entry name" value="ketoacyl-synt"/>
    <property type="match status" value="1"/>
</dbReference>
<dbReference type="InterPro" id="IPR020841">
    <property type="entry name" value="PKS_Beta-ketoAc_synthase_dom"/>
</dbReference>
<dbReference type="PROSITE" id="PS52004">
    <property type="entry name" value="KS3_2"/>
    <property type="match status" value="1"/>
</dbReference>
<dbReference type="PANTHER" id="PTHR11712">
    <property type="entry name" value="POLYKETIDE SYNTHASE-RELATED"/>
    <property type="match status" value="1"/>
</dbReference>
<name>A0ABT0JTD3_9ACTN</name>
<keyword evidence="8" id="KW-1185">Reference proteome</keyword>
<dbReference type="Gene3D" id="3.40.47.10">
    <property type="match status" value="2"/>
</dbReference>
<feature type="domain" description="Ketosynthase family 3 (KS3)" evidence="6">
    <location>
        <begin position="24"/>
        <end position="428"/>
    </location>
</feature>
<dbReference type="Pfam" id="PF02801">
    <property type="entry name" value="Ketoacyl-synt_C"/>
    <property type="match status" value="1"/>
</dbReference>
<evidence type="ECO:0000313" key="7">
    <source>
        <dbReference type="EMBL" id="MCK9874629.1"/>
    </source>
</evidence>
<dbReference type="PANTHER" id="PTHR11712:SF322">
    <property type="entry name" value="POLYKETIDE BETA-KETOACYL SYNTHASE 2-RELATED"/>
    <property type="match status" value="1"/>
</dbReference>
<protein>
    <recommendedName>
        <fullName evidence="6">Ketosynthase family 3 (KS3) domain-containing protein</fullName>
    </recommendedName>
</protein>
<keyword evidence="2 4" id="KW-0808">Transferase</keyword>
<organism evidence="7 8">
    <name type="scientific">Frankia umida</name>
    <dbReference type="NCBI Taxonomy" id="573489"/>
    <lineage>
        <taxon>Bacteria</taxon>
        <taxon>Bacillati</taxon>
        <taxon>Actinomycetota</taxon>
        <taxon>Actinomycetes</taxon>
        <taxon>Frankiales</taxon>
        <taxon>Frankiaceae</taxon>
        <taxon>Frankia</taxon>
    </lineage>
</organism>
<dbReference type="InterPro" id="IPR000794">
    <property type="entry name" value="Beta-ketoacyl_synthase"/>
</dbReference>